<dbReference type="CDD" id="cd02247">
    <property type="entry name" value="cupin_pirin_C"/>
    <property type="match status" value="1"/>
</dbReference>
<dbReference type="InterPro" id="IPR014710">
    <property type="entry name" value="RmlC-like_jellyroll"/>
</dbReference>
<evidence type="ECO:0000313" key="6">
    <source>
        <dbReference type="Proteomes" id="UP000240527"/>
    </source>
</evidence>
<gene>
    <name evidence="5" type="ORF">B7G68_02805</name>
</gene>
<reference evidence="5 6" key="1">
    <citation type="journal article" date="2015" name="Biotechnol. Bioeng.">
        <title>Genome sequence and phenotypic characterization of Caulobacter segnis.</title>
        <authorList>
            <person name="Patel S."/>
            <person name="Fletcher B."/>
            <person name="Scott D.C."/>
            <person name="Ely B."/>
        </authorList>
    </citation>
    <scope>NUCLEOTIDE SEQUENCE [LARGE SCALE GENOMIC DNA]</scope>
    <source>
        <strain evidence="5 6">TK0059</strain>
    </source>
</reference>
<dbReference type="Gene3D" id="2.60.120.10">
    <property type="entry name" value="Jelly Rolls"/>
    <property type="match status" value="2"/>
</dbReference>
<dbReference type="Pfam" id="PF02678">
    <property type="entry name" value="Pirin"/>
    <property type="match status" value="1"/>
</dbReference>
<evidence type="ECO:0000313" key="5">
    <source>
        <dbReference type="EMBL" id="AVQ00883.1"/>
    </source>
</evidence>
<evidence type="ECO:0000259" key="3">
    <source>
        <dbReference type="Pfam" id="PF02678"/>
    </source>
</evidence>
<dbReference type="InterPro" id="IPR003829">
    <property type="entry name" value="Pirin_N_dom"/>
</dbReference>
<dbReference type="EMBL" id="CP027850">
    <property type="protein sequence ID" value="AVQ00883.1"/>
    <property type="molecule type" value="Genomic_DNA"/>
</dbReference>
<dbReference type="PANTHER" id="PTHR13903:SF8">
    <property type="entry name" value="PIRIN"/>
    <property type="match status" value="1"/>
</dbReference>
<sequence length="281" mass="30241">MSVRPVLKIVKGLPASDGAGVRLTRMLGTPEAQMFDPFLMLDCFDNDQASDYMGGFPDHPHRGFETVTYMLEGRMRHKDNTGREGVIGPGGIQWMRAGKGIVHSEMPEQAEGRMRGFQLWVNLPAELKMSAPGYQEFEADSIPVEARDGGVSVKVISGATSPPDGGAGTAGPIGGGAVDALYFDVVLPAGTVFEEPVGDDRNAMLAVYEGQVRVAHDTVGALSGVFLGRGDTVRVEAVTDSRVLLLAGRPIGEPVFWHGPFVMDTREGLMQAFDDFQRGRF</sequence>
<dbReference type="PIRSF" id="PIRSF006232">
    <property type="entry name" value="Pirin"/>
    <property type="match status" value="1"/>
</dbReference>
<organism evidence="5 6">
    <name type="scientific">Caulobacter segnis</name>
    <dbReference type="NCBI Taxonomy" id="88688"/>
    <lineage>
        <taxon>Bacteria</taxon>
        <taxon>Pseudomonadati</taxon>
        <taxon>Pseudomonadota</taxon>
        <taxon>Alphaproteobacteria</taxon>
        <taxon>Caulobacterales</taxon>
        <taxon>Caulobacteraceae</taxon>
        <taxon>Caulobacter</taxon>
    </lineage>
</organism>
<dbReference type="InterPro" id="IPR012093">
    <property type="entry name" value="Pirin"/>
</dbReference>
<dbReference type="CDD" id="cd02909">
    <property type="entry name" value="cupin_pirin_N"/>
    <property type="match status" value="1"/>
</dbReference>
<name>A0ABM6TD41_9CAUL</name>
<evidence type="ECO:0000256" key="1">
    <source>
        <dbReference type="ARBA" id="ARBA00008416"/>
    </source>
</evidence>
<dbReference type="Pfam" id="PF05726">
    <property type="entry name" value="Pirin_C"/>
    <property type="match status" value="1"/>
</dbReference>
<keyword evidence="6" id="KW-1185">Reference proteome</keyword>
<dbReference type="InterPro" id="IPR008778">
    <property type="entry name" value="Pirin_C_dom"/>
</dbReference>
<proteinExistence type="inferred from homology"/>
<accession>A0ABM6TD41</accession>
<feature type="domain" description="Pirin C-terminal" evidence="4">
    <location>
        <begin position="182"/>
        <end position="281"/>
    </location>
</feature>
<feature type="domain" description="Pirin N-terminal" evidence="3">
    <location>
        <begin position="21"/>
        <end position="121"/>
    </location>
</feature>
<comment type="similarity">
    <text evidence="1 2">Belongs to the pirin family.</text>
</comment>
<evidence type="ECO:0000256" key="2">
    <source>
        <dbReference type="RuleBase" id="RU003457"/>
    </source>
</evidence>
<dbReference type="RefSeq" id="WP_013077730.1">
    <property type="nucleotide sequence ID" value="NZ_CP027850.1"/>
</dbReference>
<dbReference type="InterPro" id="IPR011051">
    <property type="entry name" value="RmlC_Cupin_sf"/>
</dbReference>
<evidence type="ECO:0000259" key="4">
    <source>
        <dbReference type="Pfam" id="PF05726"/>
    </source>
</evidence>
<dbReference type="SUPFAM" id="SSF51182">
    <property type="entry name" value="RmlC-like cupins"/>
    <property type="match status" value="1"/>
</dbReference>
<protein>
    <submittedName>
        <fullName evidence="5">Pirin family protein</fullName>
    </submittedName>
</protein>
<dbReference type="PANTHER" id="PTHR13903">
    <property type="entry name" value="PIRIN-RELATED"/>
    <property type="match status" value="1"/>
</dbReference>
<dbReference type="Proteomes" id="UP000240527">
    <property type="component" value="Chromosome"/>
</dbReference>